<accession>A0ABX7Y632</accession>
<dbReference type="InterPro" id="IPR051601">
    <property type="entry name" value="Serine_prot/Carboxylest_S33"/>
</dbReference>
<dbReference type="Gene3D" id="3.40.50.1820">
    <property type="entry name" value="alpha/beta hydrolase"/>
    <property type="match status" value="1"/>
</dbReference>
<dbReference type="PANTHER" id="PTHR43248">
    <property type="entry name" value="2-SUCCINYL-6-HYDROXY-2,4-CYCLOHEXADIENE-1-CARBOXYLATE SYNTHASE"/>
    <property type="match status" value="1"/>
</dbReference>
<organism evidence="7 8">
    <name type="scientific">Arachnia rubra</name>
    <dbReference type="NCBI Taxonomy" id="1547448"/>
    <lineage>
        <taxon>Bacteria</taxon>
        <taxon>Bacillati</taxon>
        <taxon>Actinomycetota</taxon>
        <taxon>Actinomycetes</taxon>
        <taxon>Propionibacteriales</taxon>
        <taxon>Propionibacteriaceae</taxon>
        <taxon>Arachnia</taxon>
    </lineage>
</organism>
<keyword evidence="2" id="KW-0732">Signal</keyword>
<dbReference type="PANTHER" id="PTHR43248:SF29">
    <property type="entry name" value="TRIPEPTIDYL AMINOPEPTIDASE"/>
    <property type="match status" value="1"/>
</dbReference>
<reference evidence="7 8" key="1">
    <citation type="submission" date="2021-03" db="EMBL/GenBank/DDBJ databases">
        <title>Human Oral Microbial Genomes.</title>
        <authorList>
            <person name="Johnston C.D."/>
            <person name="Chen T."/>
            <person name="Dewhirst F.E."/>
        </authorList>
    </citation>
    <scope>NUCLEOTIDE SEQUENCE [LARGE SCALE GENOMIC DNA]</scope>
    <source>
        <strain evidence="7 8">DSMZ 100122</strain>
    </source>
</reference>
<feature type="domain" description="Peptidase S33 tripeptidyl aminopeptidase-like C-terminal" evidence="6">
    <location>
        <begin position="439"/>
        <end position="537"/>
    </location>
</feature>
<dbReference type="EMBL" id="CP072384">
    <property type="protein sequence ID" value="QUC08660.1"/>
    <property type="molecule type" value="Genomic_DNA"/>
</dbReference>
<evidence type="ECO:0000256" key="4">
    <source>
        <dbReference type="SAM" id="MobiDB-lite"/>
    </source>
</evidence>
<evidence type="ECO:0000259" key="5">
    <source>
        <dbReference type="Pfam" id="PF00561"/>
    </source>
</evidence>
<feature type="domain" description="AB hydrolase-1" evidence="5">
    <location>
        <begin position="130"/>
        <end position="315"/>
    </location>
</feature>
<evidence type="ECO:0000259" key="6">
    <source>
        <dbReference type="Pfam" id="PF08386"/>
    </source>
</evidence>
<dbReference type="GO" id="GO:0016787">
    <property type="term" value="F:hydrolase activity"/>
    <property type="evidence" value="ECO:0007669"/>
    <property type="project" value="UniProtKB-KW"/>
</dbReference>
<dbReference type="Pfam" id="PF08386">
    <property type="entry name" value="Abhydrolase_4"/>
    <property type="match status" value="1"/>
</dbReference>
<feature type="region of interest" description="Disordered" evidence="4">
    <location>
        <begin position="40"/>
        <end position="65"/>
    </location>
</feature>
<name>A0ABX7Y632_9ACTN</name>
<dbReference type="Pfam" id="PF00561">
    <property type="entry name" value="Abhydrolase_1"/>
    <property type="match status" value="1"/>
</dbReference>
<protein>
    <submittedName>
        <fullName evidence="7">Alpha/beta fold hydrolase</fullName>
    </submittedName>
</protein>
<keyword evidence="8" id="KW-1185">Reference proteome</keyword>
<dbReference type="InterPro" id="IPR029058">
    <property type="entry name" value="AB_hydrolase_fold"/>
</dbReference>
<keyword evidence="3 7" id="KW-0378">Hydrolase</keyword>
<evidence type="ECO:0000256" key="3">
    <source>
        <dbReference type="ARBA" id="ARBA00022801"/>
    </source>
</evidence>
<evidence type="ECO:0000313" key="8">
    <source>
        <dbReference type="Proteomes" id="UP000678513"/>
    </source>
</evidence>
<comment type="similarity">
    <text evidence="1">Belongs to the peptidase S33 family.</text>
</comment>
<evidence type="ECO:0000256" key="1">
    <source>
        <dbReference type="ARBA" id="ARBA00010088"/>
    </source>
</evidence>
<dbReference type="Proteomes" id="UP000678513">
    <property type="component" value="Chromosome"/>
</dbReference>
<dbReference type="RefSeq" id="WP_212324964.1">
    <property type="nucleotide sequence ID" value="NZ_AP024463.1"/>
</dbReference>
<sequence length="539" mass="56750">MRKTDSGSAHSGWRRKRSLAAALVGGALLAGPAISALPAYAVPQGSGSHTSAPDDPGNSPAVPKGLESFYSQEVSWYPCGDTGGMEKTEEQGKFSCGMVTVPMDYNNPDGTTIQIAVKKRAADGESRGSLFINPGGPGGSGVQTVEGAEQSFSKELLAGYDVVGFDPRGVGSSTAIKCGDATLGMEASKEKPQPGEAFETWAANYLTKVREAREQCEAHSEPGLLDHVNTVSVAKDLDVLRAISGEKSLNYLGFSYGTELGYTYAELFPKNAGRLVLDGAVDSTISHQDFDLDRAEAFENALHSYVQACLEGKAGDNCPLTGDVEHGVQQIRDLIASADASPLKTSDPDVKITGAQLAQAIQLPFLQYGLWPQLTAVLAPAISQGDASGFAEAFKQISNGLSTAAYLGVQCQDRPAQADVDVWRAQYEEAQEITPTFASAASLDVICTAWGHYSETDPLPQNVHAEGAAPILVVGTTGDPATPYKWAEALAEQLDSGQLLTWQGNAHCAYGRGSSCITKAVDGFLLDGQLPEDNLTCTS</sequence>
<gene>
    <name evidence="7" type="ORF">J5A65_02620</name>
</gene>
<evidence type="ECO:0000256" key="2">
    <source>
        <dbReference type="ARBA" id="ARBA00022729"/>
    </source>
</evidence>
<evidence type="ECO:0000313" key="7">
    <source>
        <dbReference type="EMBL" id="QUC08660.1"/>
    </source>
</evidence>
<dbReference type="InterPro" id="IPR013595">
    <property type="entry name" value="Pept_S33_TAP-like_C"/>
</dbReference>
<dbReference type="InterPro" id="IPR000073">
    <property type="entry name" value="AB_hydrolase_1"/>
</dbReference>
<dbReference type="SUPFAM" id="SSF53474">
    <property type="entry name" value="alpha/beta-Hydrolases"/>
    <property type="match status" value="1"/>
</dbReference>
<proteinExistence type="inferred from homology"/>